<dbReference type="EMBL" id="CR555307">
    <property type="protein sequence ID" value="CAI10316.1"/>
    <property type="molecule type" value="Genomic_DNA"/>
</dbReference>
<dbReference type="HOGENOM" id="CLU_104078_0_0_4"/>
<dbReference type="KEGG" id="eba:p1B98"/>
<keyword evidence="1" id="KW-0614">Plasmid</keyword>
<evidence type="ECO:0000313" key="2">
    <source>
        <dbReference type="Proteomes" id="UP000006552"/>
    </source>
</evidence>
<dbReference type="OrthoDB" id="9795789at2"/>
<dbReference type="RefSeq" id="WP_011254861.1">
    <property type="nucleotide sequence ID" value="NC_006823.1"/>
</dbReference>
<evidence type="ECO:0008006" key="3">
    <source>
        <dbReference type="Google" id="ProtNLM"/>
    </source>
</evidence>
<gene>
    <name evidence="1" type="ORF">p1B98</name>
</gene>
<dbReference type="Pfam" id="PF05014">
    <property type="entry name" value="Nuc_deoxyrib_tr"/>
    <property type="match status" value="1"/>
</dbReference>
<organism evidence="1 2">
    <name type="scientific">Aromatoleum aromaticum (strain DSM 19018 / LMG 30748 / EbN1)</name>
    <name type="common">Azoarcus sp. (strain EbN1)</name>
    <dbReference type="NCBI Taxonomy" id="76114"/>
    <lineage>
        <taxon>Bacteria</taxon>
        <taxon>Pseudomonadati</taxon>
        <taxon>Pseudomonadota</taxon>
        <taxon>Betaproteobacteria</taxon>
        <taxon>Rhodocyclales</taxon>
        <taxon>Rhodocyclaceae</taxon>
        <taxon>Aromatoleum</taxon>
    </lineage>
</organism>
<proteinExistence type="predicted"/>
<dbReference type="AlphaFoldDB" id="Q5NX98"/>
<evidence type="ECO:0000313" key="1">
    <source>
        <dbReference type="EMBL" id="CAI10316.1"/>
    </source>
</evidence>
<reference evidence="1 2" key="1">
    <citation type="journal article" date="2005" name="Arch. Microbiol.">
        <title>The genome sequence of an anaerobic aromatic-degrading denitrifying bacterium, strain EbN1.</title>
        <authorList>
            <person name="Rabus R."/>
            <person name="Kube M."/>
            <person name="Heider J."/>
            <person name="Beck A."/>
            <person name="Heitmann K."/>
            <person name="Widdel F."/>
            <person name="Reinhardt R."/>
        </authorList>
    </citation>
    <scope>NUCLEOTIDE SEQUENCE [LARGE SCALE GENOMIC DNA]</scope>
    <source>
        <strain evidence="1 2">EbN1</strain>
        <plasmid evidence="2">Plasmid pAzo1</plasmid>
    </source>
</reference>
<accession>Q5NX98</accession>
<dbReference type="InterPro" id="IPR007710">
    <property type="entry name" value="Nucleoside_deoxyribTrfase"/>
</dbReference>
<sequence length="165" mass="18144">MRKLVYFAGPDLFFGCYQGKKDAIRRMCEARDIYPLFPGDDEISDSKVIFRENVAKIREAHLLIANLNPFRSSVEPDSGTAFECGLAWSSGIPVIGVCQDRRPMMLRIDPATHLCNEDGLLTCSDGAVIENFGFPVNLMLATCTTAIVATVEDAINLAARLELPS</sequence>
<name>Q5NX98_AROAE</name>
<keyword evidence="2" id="KW-1185">Reference proteome</keyword>
<geneLocation type="plasmid" evidence="2">
    <name>pAzo1</name>
</geneLocation>
<dbReference type="Proteomes" id="UP000006552">
    <property type="component" value="Plasmid 1"/>
</dbReference>
<dbReference type="SUPFAM" id="SSF52309">
    <property type="entry name" value="N-(deoxy)ribosyltransferase-like"/>
    <property type="match status" value="1"/>
</dbReference>
<dbReference type="Gene3D" id="3.40.50.450">
    <property type="match status" value="1"/>
</dbReference>
<protein>
    <recommendedName>
        <fullName evidence="3">Nucleoside 2-deoxyribosyltransferase</fullName>
    </recommendedName>
</protein>